<keyword evidence="1" id="KW-0812">Transmembrane</keyword>
<dbReference type="Proteomes" id="UP000579153">
    <property type="component" value="Unassembled WGS sequence"/>
</dbReference>
<feature type="transmembrane region" description="Helical" evidence="1">
    <location>
        <begin position="185"/>
        <end position="203"/>
    </location>
</feature>
<evidence type="ECO:0000313" key="3">
    <source>
        <dbReference type="Proteomes" id="UP000579153"/>
    </source>
</evidence>
<feature type="transmembrane region" description="Helical" evidence="1">
    <location>
        <begin position="21"/>
        <end position="44"/>
    </location>
</feature>
<evidence type="ECO:0000313" key="2">
    <source>
        <dbReference type="EMBL" id="MBB5774142.1"/>
    </source>
</evidence>
<dbReference type="RefSeq" id="WP_185067998.1">
    <property type="nucleotide sequence ID" value="NZ_JACHMB010000001.1"/>
</dbReference>
<keyword evidence="3" id="KW-1185">Reference proteome</keyword>
<protein>
    <submittedName>
        <fullName evidence="2">ABC-type transport system involved in multi-copper enzyme maturation permease subunit</fullName>
    </submittedName>
</protein>
<sequence length="262" mass="27152">MSVAIADTIRSEWTKFRTIPSNIPTILTAVALMVGLGAATANGAAEGYLAASETGRAVFDPTYISMYGGFLFAQITVGALGVLVVTHEYATGLIRTSVTVVPRRGRLLAAKVATFGLIALLMGLVAGFGAYLLGQRVIGAAGAPTASLGQPGVLRAVVGMGLIWALVGLVGVAVGSLLRATMSATTVVVAINFIIPVITPRLLPDAVGDWVQTYWPISAGLQITTTVQLPDRMLPWAGFGVMAAFTAALLLAAFAMFRSRDT</sequence>
<feature type="transmembrane region" description="Helical" evidence="1">
    <location>
        <begin position="153"/>
        <end position="178"/>
    </location>
</feature>
<dbReference type="EMBL" id="JACHMB010000001">
    <property type="protein sequence ID" value="MBB5774142.1"/>
    <property type="molecule type" value="Genomic_DNA"/>
</dbReference>
<organism evidence="2 3">
    <name type="scientific">Nonomuraea jabiensis</name>
    <dbReference type="NCBI Taxonomy" id="882448"/>
    <lineage>
        <taxon>Bacteria</taxon>
        <taxon>Bacillati</taxon>
        <taxon>Actinomycetota</taxon>
        <taxon>Actinomycetes</taxon>
        <taxon>Streptosporangiales</taxon>
        <taxon>Streptosporangiaceae</taxon>
        <taxon>Nonomuraea</taxon>
    </lineage>
</organism>
<proteinExistence type="predicted"/>
<dbReference type="AlphaFoldDB" id="A0A7W9FZ15"/>
<name>A0A7W9FZ15_9ACTN</name>
<feature type="transmembrane region" description="Helical" evidence="1">
    <location>
        <begin position="107"/>
        <end position="133"/>
    </location>
</feature>
<keyword evidence="1" id="KW-1133">Transmembrane helix</keyword>
<feature type="transmembrane region" description="Helical" evidence="1">
    <location>
        <begin position="236"/>
        <end position="257"/>
    </location>
</feature>
<accession>A0A7W9FZ15</accession>
<gene>
    <name evidence="2" type="ORF">HD596_000898</name>
</gene>
<feature type="transmembrane region" description="Helical" evidence="1">
    <location>
        <begin position="64"/>
        <end position="86"/>
    </location>
</feature>
<comment type="caution">
    <text evidence="2">The sequence shown here is derived from an EMBL/GenBank/DDBJ whole genome shotgun (WGS) entry which is preliminary data.</text>
</comment>
<keyword evidence="1" id="KW-0472">Membrane</keyword>
<evidence type="ECO:0000256" key="1">
    <source>
        <dbReference type="SAM" id="Phobius"/>
    </source>
</evidence>
<reference evidence="2 3" key="1">
    <citation type="submission" date="2020-08" db="EMBL/GenBank/DDBJ databases">
        <title>Sequencing the genomes of 1000 actinobacteria strains.</title>
        <authorList>
            <person name="Klenk H.-P."/>
        </authorList>
    </citation>
    <scope>NUCLEOTIDE SEQUENCE [LARGE SCALE GENOMIC DNA]</scope>
    <source>
        <strain evidence="2 3">DSM 45507</strain>
    </source>
</reference>